<dbReference type="STRING" id="178356.SAMN05216269_1206"/>
<accession>A0A1M7PNB4</accession>
<protein>
    <submittedName>
        <fullName evidence="1">Uncharacterized protein</fullName>
    </submittedName>
</protein>
<dbReference type="RefSeq" id="WP_073211419.1">
    <property type="nucleotide sequence ID" value="NZ_FRCL01000020.1"/>
</dbReference>
<evidence type="ECO:0000313" key="2">
    <source>
        <dbReference type="Proteomes" id="UP000184092"/>
    </source>
</evidence>
<dbReference type="EMBL" id="FRCL01000020">
    <property type="protein sequence ID" value="SHN18597.1"/>
    <property type="molecule type" value="Genomic_DNA"/>
</dbReference>
<evidence type="ECO:0000313" key="1">
    <source>
        <dbReference type="EMBL" id="SHN18597.1"/>
    </source>
</evidence>
<dbReference type="AlphaFoldDB" id="A0A1M7PNB4"/>
<proteinExistence type="predicted"/>
<reference evidence="2" key="1">
    <citation type="submission" date="2016-11" db="EMBL/GenBank/DDBJ databases">
        <authorList>
            <person name="Varghese N."/>
            <person name="Submissions S."/>
        </authorList>
    </citation>
    <scope>NUCLEOTIDE SEQUENCE [LARGE SCALE GENOMIC DNA]</scope>
    <source>
        <strain evidence="2">CGMCC 1.2749</strain>
    </source>
</reference>
<dbReference type="OrthoDB" id="981427at2"/>
<organism evidence="1 2">
    <name type="scientific">Flavobacterium xinjiangense</name>
    <dbReference type="NCBI Taxonomy" id="178356"/>
    <lineage>
        <taxon>Bacteria</taxon>
        <taxon>Pseudomonadati</taxon>
        <taxon>Bacteroidota</taxon>
        <taxon>Flavobacteriia</taxon>
        <taxon>Flavobacteriales</taxon>
        <taxon>Flavobacteriaceae</taxon>
        <taxon>Flavobacterium</taxon>
    </lineage>
</organism>
<dbReference type="Proteomes" id="UP000184092">
    <property type="component" value="Unassembled WGS sequence"/>
</dbReference>
<keyword evidence="2" id="KW-1185">Reference proteome</keyword>
<name>A0A1M7PNB4_9FLAO</name>
<gene>
    <name evidence="1" type="ORF">SAMN05216269_1206</name>
</gene>
<sequence>MQKKIAEGQFEVIESFAIRRRNEFYLIGQLKEGTIKEQWFINIPFNSTLAMTVRINSIEDVEISSEQNKYKLIIVKGDSEMLDLMLGLKIGSELLDISIDGED</sequence>